<organism evidence="4 5">
    <name type="scientific">Desulfobacter hydrogenophilus</name>
    <dbReference type="NCBI Taxonomy" id="2291"/>
    <lineage>
        <taxon>Bacteria</taxon>
        <taxon>Pseudomonadati</taxon>
        <taxon>Thermodesulfobacteriota</taxon>
        <taxon>Desulfobacteria</taxon>
        <taxon>Desulfobacterales</taxon>
        <taxon>Desulfobacteraceae</taxon>
        <taxon>Desulfobacter</taxon>
    </lineage>
</organism>
<name>A0A328FEJ0_9BACT</name>
<gene>
    <name evidence="4" type="ORF">DO021_06710</name>
    <name evidence="3" type="ORF">EYB58_20150</name>
</gene>
<reference evidence="3 6" key="2">
    <citation type="submission" date="2019-02" db="EMBL/GenBank/DDBJ databases">
        <title>Complete genome sequence of Desulfobacter hydrogenophilus AcRS1.</title>
        <authorList>
            <person name="Marietou A."/>
            <person name="Lund M.B."/>
            <person name="Marshall I.P.G."/>
            <person name="Schreiber L."/>
            <person name="Jorgensen B."/>
        </authorList>
    </citation>
    <scope>NUCLEOTIDE SEQUENCE [LARGE SCALE GENOMIC DNA]</scope>
    <source>
        <strain evidence="3 6">AcRS1</strain>
    </source>
</reference>
<evidence type="ECO:0000313" key="5">
    <source>
        <dbReference type="Proteomes" id="UP000248798"/>
    </source>
</evidence>
<sequence>MRQLNVIRSFTMKKRNIFQNQSQEILTLFEMAKDRSKVMCIPMDYAKKDHMAMFCNGNGKILRKPFSIKNTPEGVEYLIDQVTRSCHHHGIDIKHTFFGGEDCGTYANNFIEALRSENWLVAGVNALDAKRHRENVQASTDRLDLLGISKMLLNCRGNCSPAQSGIYWNLRTLCRERQKLVVTKSGVKNRVHTIVDQIFPGFLNESKSGIPPFSPASLILMEDRFSVHQIRRRRPTALVKIIAKQGLPNPEGRAEKLQRYAGQVLKPQKDHIVTLQLSLKQQVRLILCLQESTDQLQRDIAAHLAQIPGAFLTTIRGIGLILAAGVSAEIGDPSKQRSLTNLVSYAGIIPQIKQTGGEQGKTQVIRVGKRCNRILKNYVVQCGMHMGIHGPDELIADYKRREARDQHADFGMARRFLRMAMCLMRTHQAYLPKHLRSQQCLMKERARYYQEAWPLLMDKWRRVRMLDIAFDKKMPLGQWRNMIQELYGIKLSL</sequence>
<dbReference type="EMBL" id="CP036313">
    <property type="protein sequence ID" value="QBH15025.1"/>
    <property type="molecule type" value="Genomic_DNA"/>
</dbReference>
<dbReference type="InterPro" id="IPR002525">
    <property type="entry name" value="Transp_IS110-like_N"/>
</dbReference>
<dbReference type="Pfam" id="PF01548">
    <property type="entry name" value="DEDD_Tnp_IS110"/>
    <property type="match status" value="1"/>
</dbReference>
<evidence type="ECO:0000313" key="4">
    <source>
        <dbReference type="EMBL" id="RAM02729.1"/>
    </source>
</evidence>
<dbReference type="PANTHER" id="PTHR33055:SF3">
    <property type="entry name" value="PUTATIVE TRANSPOSASE FOR IS117-RELATED"/>
    <property type="match status" value="1"/>
</dbReference>
<keyword evidence="6" id="KW-1185">Reference proteome</keyword>
<evidence type="ECO:0000313" key="6">
    <source>
        <dbReference type="Proteomes" id="UP000293902"/>
    </source>
</evidence>
<feature type="domain" description="Transposase IS110-like N-terminal" evidence="1">
    <location>
        <begin position="43"/>
        <end position="200"/>
    </location>
</feature>
<proteinExistence type="predicted"/>
<dbReference type="InterPro" id="IPR047650">
    <property type="entry name" value="Transpos_IS110"/>
</dbReference>
<dbReference type="AlphaFoldDB" id="A0A328FEJ0"/>
<dbReference type="OrthoDB" id="9811278at2"/>
<dbReference type="GO" id="GO:0004803">
    <property type="term" value="F:transposase activity"/>
    <property type="evidence" value="ECO:0007669"/>
    <property type="project" value="InterPro"/>
</dbReference>
<dbReference type="GO" id="GO:0006313">
    <property type="term" value="P:DNA transposition"/>
    <property type="evidence" value="ECO:0007669"/>
    <property type="project" value="InterPro"/>
</dbReference>
<dbReference type="Proteomes" id="UP000293902">
    <property type="component" value="Chromosome"/>
</dbReference>
<dbReference type="InterPro" id="IPR003346">
    <property type="entry name" value="Transposase_20"/>
</dbReference>
<evidence type="ECO:0000259" key="2">
    <source>
        <dbReference type="Pfam" id="PF02371"/>
    </source>
</evidence>
<dbReference type="EMBL" id="QLNI01000011">
    <property type="protein sequence ID" value="RAM02729.1"/>
    <property type="molecule type" value="Genomic_DNA"/>
</dbReference>
<feature type="domain" description="Transposase IS116/IS110/IS902 C-terminal" evidence="2">
    <location>
        <begin position="311"/>
        <end position="374"/>
    </location>
</feature>
<protein>
    <submittedName>
        <fullName evidence="3">IS110 family transposase</fullName>
    </submittedName>
</protein>
<reference evidence="4 5" key="1">
    <citation type="submission" date="2018-06" db="EMBL/GenBank/DDBJ databases">
        <title>Complete Genome Sequence of Desulfobacter hydrogenophilus (DSM3380).</title>
        <authorList>
            <person name="Marietou A."/>
            <person name="Schreiber L."/>
            <person name="Marshall I."/>
            <person name="Jorgensen B."/>
        </authorList>
    </citation>
    <scope>NUCLEOTIDE SEQUENCE [LARGE SCALE GENOMIC DNA]</scope>
    <source>
        <strain evidence="4 5">DSM 3380</strain>
    </source>
</reference>
<dbReference type="Pfam" id="PF02371">
    <property type="entry name" value="Transposase_20"/>
    <property type="match status" value="1"/>
</dbReference>
<dbReference type="PANTHER" id="PTHR33055">
    <property type="entry name" value="TRANSPOSASE FOR INSERTION SEQUENCE ELEMENT IS1111A"/>
    <property type="match status" value="1"/>
</dbReference>
<evidence type="ECO:0000313" key="3">
    <source>
        <dbReference type="EMBL" id="QBH15025.1"/>
    </source>
</evidence>
<dbReference type="GO" id="GO:0003677">
    <property type="term" value="F:DNA binding"/>
    <property type="evidence" value="ECO:0007669"/>
    <property type="project" value="InterPro"/>
</dbReference>
<accession>A0A328FEJ0</accession>
<dbReference type="Proteomes" id="UP000248798">
    <property type="component" value="Unassembled WGS sequence"/>
</dbReference>
<evidence type="ECO:0000259" key="1">
    <source>
        <dbReference type="Pfam" id="PF01548"/>
    </source>
</evidence>